<sequence length="145" mass="16608">MKIYVFGNELVGEDNLPLQLLPQLKKRLPTVKFIIADPNEDFPPEGERDLVIFDTVKGVRGPTILNLNDFEAKGKTPASPHDYDLLLHLLLLKKVKKIDRVIIIGIPPVKDSFKMEQYQKEVYKLMTTLLSKSGSRKTYKDQMPE</sequence>
<accession>A0A1F7GQ58</accession>
<dbReference type="EMBL" id="MFZI01000021">
    <property type="protein sequence ID" value="OGK21098.1"/>
    <property type="molecule type" value="Genomic_DNA"/>
</dbReference>
<reference evidence="1 2" key="1">
    <citation type="journal article" date="2016" name="Nat. Commun.">
        <title>Thousands of microbial genomes shed light on interconnected biogeochemical processes in an aquifer system.</title>
        <authorList>
            <person name="Anantharaman K."/>
            <person name="Brown C.T."/>
            <person name="Hug L.A."/>
            <person name="Sharon I."/>
            <person name="Castelle C.J."/>
            <person name="Probst A.J."/>
            <person name="Thomas B.C."/>
            <person name="Singh A."/>
            <person name="Wilkins M.J."/>
            <person name="Karaoz U."/>
            <person name="Brodie E.L."/>
            <person name="Williams K.H."/>
            <person name="Hubbard S.S."/>
            <person name="Banfield J.F."/>
        </authorList>
    </citation>
    <scope>NUCLEOTIDE SEQUENCE [LARGE SCALE GENOMIC DNA]</scope>
</reference>
<dbReference type="SUPFAM" id="SSF53163">
    <property type="entry name" value="HybD-like"/>
    <property type="match status" value="1"/>
</dbReference>
<gene>
    <name evidence="1" type="ORF">A2866_02765</name>
</gene>
<evidence type="ECO:0000313" key="2">
    <source>
        <dbReference type="Proteomes" id="UP000177026"/>
    </source>
</evidence>
<evidence type="ECO:0000313" key="1">
    <source>
        <dbReference type="EMBL" id="OGK21098.1"/>
    </source>
</evidence>
<name>A0A1F7GQ58_9BACT</name>
<protein>
    <recommendedName>
        <fullName evidence="3">Hydrogenase maturation protease</fullName>
    </recommendedName>
</protein>
<dbReference type="AlphaFoldDB" id="A0A1F7GQ58"/>
<organism evidence="1 2">
    <name type="scientific">Candidatus Roizmanbacteria bacterium RIFCSPHIGHO2_01_FULL_39_8</name>
    <dbReference type="NCBI Taxonomy" id="1802033"/>
    <lineage>
        <taxon>Bacteria</taxon>
        <taxon>Candidatus Roizmaniibacteriota</taxon>
    </lineage>
</organism>
<dbReference type="Gene3D" id="3.40.50.1450">
    <property type="entry name" value="HybD-like"/>
    <property type="match status" value="1"/>
</dbReference>
<dbReference type="Proteomes" id="UP000177026">
    <property type="component" value="Unassembled WGS sequence"/>
</dbReference>
<comment type="caution">
    <text evidence="1">The sequence shown here is derived from an EMBL/GenBank/DDBJ whole genome shotgun (WGS) entry which is preliminary data.</text>
</comment>
<dbReference type="InterPro" id="IPR023430">
    <property type="entry name" value="Pept_HybD-like_dom_sf"/>
</dbReference>
<proteinExistence type="predicted"/>
<evidence type="ECO:0008006" key="3">
    <source>
        <dbReference type="Google" id="ProtNLM"/>
    </source>
</evidence>